<reference evidence="1 2" key="1">
    <citation type="submission" date="2019-05" db="EMBL/GenBank/DDBJ databases">
        <title>Mikania micrantha, genome provides insights into the molecular mechanism of rapid growth.</title>
        <authorList>
            <person name="Liu B."/>
        </authorList>
    </citation>
    <scope>NUCLEOTIDE SEQUENCE [LARGE SCALE GENOMIC DNA]</scope>
    <source>
        <strain evidence="1">NLD-2019</strain>
        <tissue evidence="1">Leaf</tissue>
    </source>
</reference>
<gene>
    <name evidence="1" type="ORF">E3N88_39790</name>
</gene>
<dbReference type="Proteomes" id="UP000326396">
    <property type="component" value="Linkage Group LG9"/>
</dbReference>
<proteinExistence type="predicted"/>
<organism evidence="1 2">
    <name type="scientific">Mikania micrantha</name>
    <name type="common">bitter vine</name>
    <dbReference type="NCBI Taxonomy" id="192012"/>
    <lineage>
        <taxon>Eukaryota</taxon>
        <taxon>Viridiplantae</taxon>
        <taxon>Streptophyta</taxon>
        <taxon>Embryophyta</taxon>
        <taxon>Tracheophyta</taxon>
        <taxon>Spermatophyta</taxon>
        <taxon>Magnoliopsida</taxon>
        <taxon>eudicotyledons</taxon>
        <taxon>Gunneridae</taxon>
        <taxon>Pentapetalae</taxon>
        <taxon>asterids</taxon>
        <taxon>campanulids</taxon>
        <taxon>Asterales</taxon>
        <taxon>Asteraceae</taxon>
        <taxon>Asteroideae</taxon>
        <taxon>Heliantheae alliance</taxon>
        <taxon>Eupatorieae</taxon>
        <taxon>Mikania</taxon>
    </lineage>
</organism>
<comment type="caution">
    <text evidence="1">The sequence shown here is derived from an EMBL/GenBank/DDBJ whole genome shotgun (WGS) entry which is preliminary data.</text>
</comment>
<dbReference type="AlphaFoldDB" id="A0A5N6LKS2"/>
<accession>A0A5N6LKS2</accession>
<sequence length="130" mass="14801">MWTEGDFYLGPRIHDLTDTNRWAKQDVGQTRMLGRIIIWARMSATGRMNAWWSGARLLGEDRRTWWSNEVASGCDFLVLRLNSNTMDKWVVAKELKPTNEGDGHSTVSTFGRVWACFGRTTAQMGSKTKG</sequence>
<evidence type="ECO:0000313" key="2">
    <source>
        <dbReference type="Proteomes" id="UP000326396"/>
    </source>
</evidence>
<name>A0A5N6LKS2_9ASTR</name>
<evidence type="ECO:0000313" key="1">
    <source>
        <dbReference type="EMBL" id="KAD2392813.1"/>
    </source>
</evidence>
<keyword evidence="2" id="KW-1185">Reference proteome</keyword>
<dbReference type="EMBL" id="SZYD01000019">
    <property type="protein sequence ID" value="KAD2392813.1"/>
    <property type="molecule type" value="Genomic_DNA"/>
</dbReference>
<protein>
    <submittedName>
        <fullName evidence="1">Uncharacterized protein</fullName>
    </submittedName>
</protein>